<dbReference type="AlphaFoldDB" id="F0SGT7"/>
<dbReference type="RefSeq" id="WP_013627112.1">
    <property type="nucleotide sequence ID" value="NC_015174.1"/>
</dbReference>
<dbReference type="PANTHER" id="PTHR30327">
    <property type="entry name" value="UNCHARACTERIZED PROTEIN YQGE"/>
    <property type="match status" value="1"/>
</dbReference>
<dbReference type="STRING" id="756272.Plabr_0747"/>
<gene>
    <name evidence="3" type="ordered locus">Plabr_0747</name>
</gene>
<dbReference type="InterPro" id="IPR003774">
    <property type="entry name" value="AlgH-like"/>
</dbReference>
<name>F0SGT7_RUBBR</name>
<reference evidence="4" key="1">
    <citation type="submission" date="2011-02" db="EMBL/GenBank/DDBJ databases">
        <title>The complete genome of Planctomyces brasiliensis DSM 5305.</title>
        <authorList>
            <person name="Lucas S."/>
            <person name="Copeland A."/>
            <person name="Lapidus A."/>
            <person name="Bruce D."/>
            <person name="Goodwin L."/>
            <person name="Pitluck S."/>
            <person name="Kyrpides N."/>
            <person name="Mavromatis K."/>
            <person name="Pagani I."/>
            <person name="Ivanova N."/>
            <person name="Ovchinnikova G."/>
            <person name="Lu M."/>
            <person name="Detter J.C."/>
            <person name="Han C."/>
            <person name="Land M."/>
            <person name="Hauser L."/>
            <person name="Markowitz V."/>
            <person name="Cheng J.-F."/>
            <person name="Hugenholtz P."/>
            <person name="Woyke T."/>
            <person name="Wu D."/>
            <person name="Tindall B."/>
            <person name="Pomrenke H.G."/>
            <person name="Brambilla E."/>
            <person name="Klenk H.-P."/>
            <person name="Eisen J.A."/>
        </authorList>
    </citation>
    <scope>NUCLEOTIDE SEQUENCE [LARGE SCALE GENOMIC DNA]</scope>
    <source>
        <strain evidence="4">ATCC 49424 / DSM 5305 / JCM 21570 / NBRC 103401 / IFAM 1448</strain>
    </source>
</reference>
<dbReference type="Proteomes" id="UP000006860">
    <property type="component" value="Chromosome"/>
</dbReference>
<sequence>MYDSLRGQFLLATRQLRDTNFFRAVVLLLEHNEEGAMGLIINRPSSVNVSHALAGHFDVPCSSDVIYVGGPVEPSALSMLHGNPSWGDRELSVIPDVYVGSSAEAFEAMVLNGGSESDVDANYRIFSGYAGWGEGQLEGEIARGDWFTLEATAPFVFHQRPYDVWDQLLREFHKQHRILPIPADRAEWN</sequence>
<dbReference type="EMBL" id="CP002546">
    <property type="protein sequence ID" value="ADY58372.1"/>
    <property type="molecule type" value="Genomic_DNA"/>
</dbReference>
<dbReference type="eggNOG" id="COG1678">
    <property type="taxonomic scope" value="Bacteria"/>
</dbReference>
<protein>
    <recommendedName>
        <fullName evidence="2">UPF0301 protein Plabr_0747</fullName>
    </recommendedName>
</protein>
<dbReference type="PANTHER" id="PTHR30327:SF1">
    <property type="entry name" value="UPF0301 PROTEIN YQGE"/>
    <property type="match status" value="1"/>
</dbReference>
<comment type="similarity">
    <text evidence="1 2">Belongs to the UPF0301 (AlgH) family.</text>
</comment>
<organism evidence="3 4">
    <name type="scientific">Rubinisphaera brasiliensis (strain ATCC 49424 / DSM 5305 / JCM 21570 / IAM 15109 / NBRC 103401 / IFAM 1448)</name>
    <name type="common">Planctomyces brasiliensis</name>
    <dbReference type="NCBI Taxonomy" id="756272"/>
    <lineage>
        <taxon>Bacteria</taxon>
        <taxon>Pseudomonadati</taxon>
        <taxon>Planctomycetota</taxon>
        <taxon>Planctomycetia</taxon>
        <taxon>Planctomycetales</taxon>
        <taxon>Planctomycetaceae</taxon>
        <taxon>Rubinisphaera</taxon>
    </lineage>
</organism>
<dbReference type="HOGENOM" id="CLU_057596_2_1_0"/>
<dbReference type="SUPFAM" id="SSF143456">
    <property type="entry name" value="VC0467-like"/>
    <property type="match status" value="1"/>
</dbReference>
<proteinExistence type="inferred from homology"/>
<dbReference type="OrthoDB" id="9807486at2"/>
<keyword evidence="4" id="KW-1185">Reference proteome</keyword>
<dbReference type="Gene3D" id="3.40.1740.10">
    <property type="entry name" value="VC0467-like"/>
    <property type="match status" value="1"/>
</dbReference>
<dbReference type="KEGG" id="pbs:Plabr_0747"/>
<dbReference type="HAMAP" id="MF_00758">
    <property type="entry name" value="UPF0301"/>
    <property type="match status" value="1"/>
</dbReference>
<evidence type="ECO:0000313" key="3">
    <source>
        <dbReference type="EMBL" id="ADY58372.1"/>
    </source>
</evidence>
<evidence type="ECO:0000313" key="4">
    <source>
        <dbReference type="Proteomes" id="UP000006860"/>
    </source>
</evidence>
<dbReference type="Pfam" id="PF02622">
    <property type="entry name" value="DUF179"/>
    <property type="match status" value="1"/>
</dbReference>
<evidence type="ECO:0000256" key="2">
    <source>
        <dbReference type="HAMAP-Rule" id="MF_00758"/>
    </source>
</evidence>
<accession>F0SGT7</accession>
<dbReference type="GO" id="GO:0005829">
    <property type="term" value="C:cytosol"/>
    <property type="evidence" value="ECO:0007669"/>
    <property type="project" value="TreeGrafter"/>
</dbReference>
<evidence type="ECO:0000256" key="1">
    <source>
        <dbReference type="ARBA" id="ARBA00009600"/>
    </source>
</evidence>